<gene>
    <name evidence="2" type="ORF">BDZ94DRAFT_1327160</name>
</gene>
<evidence type="ECO:0000256" key="1">
    <source>
        <dbReference type="SAM" id="Phobius"/>
    </source>
</evidence>
<feature type="transmembrane region" description="Helical" evidence="1">
    <location>
        <begin position="151"/>
        <end position="171"/>
    </location>
</feature>
<protein>
    <submittedName>
        <fullName evidence="2">Uncharacterized protein</fullName>
    </submittedName>
</protein>
<reference evidence="2" key="1">
    <citation type="submission" date="2020-11" db="EMBL/GenBank/DDBJ databases">
        <authorList>
            <consortium name="DOE Joint Genome Institute"/>
            <person name="Ahrendt S."/>
            <person name="Riley R."/>
            <person name="Andreopoulos W."/>
            <person name="Labutti K."/>
            <person name="Pangilinan J."/>
            <person name="Ruiz-Duenas F.J."/>
            <person name="Barrasa J.M."/>
            <person name="Sanchez-Garcia M."/>
            <person name="Camarero S."/>
            <person name="Miyauchi S."/>
            <person name="Serrano A."/>
            <person name="Linde D."/>
            <person name="Babiker R."/>
            <person name="Drula E."/>
            <person name="Ayuso-Fernandez I."/>
            <person name="Pacheco R."/>
            <person name="Padilla G."/>
            <person name="Ferreira P."/>
            <person name="Barriuso J."/>
            <person name="Kellner H."/>
            <person name="Castanera R."/>
            <person name="Alfaro M."/>
            <person name="Ramirez L."/>
            <person name="Pisabarro A.G."/>
            <person name="Kuo A."/>
            <person name="Tritt A."/>
            <person name="Lipzen A."/>
            <person name="He G."/>
            <person name="Yan M."/>
            <person name="Ng V."/>
            <person name="Cullen D."/>
            <person name="Martin F."/>
            <person name="Rosso M.-N."/>
            <person name="Henrissat B."/>
            <person name="Hibbett D."/>
            <person name="Martinez A.T."/>
            <person name="Grigoriev I.V."/>
        </authorList>
    </citation>
    <scope>NUCLEOTIDE SEQUENCE</scope>
    <source>
        <strain evidence="2">CBS 247.69</strain>
    </source>
</reference>
<proteinExistence type="predicted"/>
<keyword evidence="1" id="KW-0472">Membrane</keyword>
<dbReference type="OrthoDB" id="1062969at2759"/>
<accession>A0A9P5XSH4</accession>
<dbReference type="Proteomes" id="UP000807353">
    <property type="component" value="Unassembled WGS sequence"/>
</dbReference>
<sequence>MKDPKTGKGYGLCTTANSPTGWMWIRVREATEKEQKIVKDNAPADPAPAPGPPAEILILEVGTYTKNAQGVTLTQQPWYTNLDKQVATLVISTLGSVLIGRIVQRYLVDQVFRTLAATEADELFIAGEEALRQRAIQIVGQGVRKWILRGVYVGSGIGIGLLTIFVWPIVFKDFRLVVKIQNWNKEPWKVDGWYSDNAVVAGGQDWKSIYFPGLNGGFPVELPGGGKELTERVAGLGVYNYTSNSSLLNDLLQGFGIAMNFSSEADPSKGFAFKYCIHAMKDNNLGVKNGKITDLKEYYKGDWAPGGSLGMTSDGVPKVKVNTNMLGGANDQGRTYRVDIIIGED</sequence>
<dbReference type="AlphaFoldDB" id="A0A9P5XSH4"/>
<name>A0A9P5XSH4_9AGAR</name>
<keyword evidence="3" id="KW-1185">Reference proteome</keyword>
<keyword evidence="1" id="KW-0812">Transmembrane</keyword>
<organism evidence="2 3">
    <name type="scientific">Collybia nuda</name>
    <dbReference type="NCBI Taxonomy" id="64659"/>
    <lineage>
        <taxon>Eukaryota</taxon>
        <taxon>Fungi</taxon>
        <taxon>Dikarya</taxon>
        <taxon>Basidiomycota</taxon>
        <taxon>Agaricomycotina</taxon>
        <taxon>Agaricomycetes</taxon>
        <taxon>Agaricomycetidae</taxon>
        <taxon>Agaricales</taxon>
        <taxon>Tricholomatineae</taxon>
        <taxon>Clitocybaceae</taxon>
        <taxon>Collybia</taxon>
    </lineage>
</organism>
<keyword evidence="1" id="KW-1133">Transmembrane helix</keyword>
<dbReference type="EMBL" id="MU150450">
    <property type="protein sequence ID" value="KAF9456169.1"/>
    <property type="molecule type" value="Genomic_DNA"/>
</dbReference>
<comment type="caution">
    <text evidence="2">The sequence shown here is derived from an EMBL/GenBank/DDBJ whole genome shotgun (WGS) entry which is preliminary data.</text>
</comment>
<evidence type="ECO:0000313" key="3">
    <source>
        <dbReference type="Proteomes" id="UP000807353"/>
    </source>
</evidence>
<evidence type="ECO:0000313" key="2">
    <source>
        <dbReference type="EMBL" id="KAF9456169.1"/>
    </source>
</evidence>